<comment type="similarity">
    <text evidence="1">Belongs to the NLRP family.</text>
</comment>
<protein>
    <submittedName>
        <fullName evidence="6">NACHT, LRR and PYD domains-containing protein 2-like</fullName>
    </submittedName>
</protein>
<name>A0ABM0RUL1_GALVR</name>
<accession>A0ABM0RUL1</accession>
<dbReference type="InterPro" id="IPR007111">
    <property type="entry name" value="NACHT_NTPase"/>
</dbReference>
<dbReference type="SUPFAM" id="SSF52540">
    <property type="entry name" value="P-loop containing nucleoside triphosphate hydrolases"/>
    <property type="match status" value="1"/>
</dbReference>
<dbReference type="PRINTS" id="PR00364">
    <property type="entry name" value="DISEASERSIST"/>
</dbReference>
<dbReference type="PROSITE" id="PS50837">
    <property type="entry name" value="NACHT"/>
    <property type="match status" value="1"/>
</dbReference>
<evidence type="ECO:0000259" key="4">
    <source>
        <dbReference type="PROSITE" id="PS50837"/>
    </source>
</evidence>
<dbReference type="InterPro" id="IPR050637">
    <property type="entry name" value="NLRP_innate_immun_reg"/>
</dbReference>
<dbReference type="Gene3D" id="3.40.50.300">
    <property type="entry name" value="P-loop containing nucleotide triphosphate hydrolases"/>
    <property type="match status" value="1"/>
</dbReference>
<sequence>MSPNIKSPLELRTTCLDKVSFKPVEGEQVQEMDNPELGHTIEDLEVEKPGKMVGYRNTMEKLSLIWKDTFWPGSSDNFRDDVTWRSQMFIPFLSSRTPTQPSPYTVVLHGPAGVGKTTVAKNCMVDWAKSYSQIVKYAFYLSCKELNHVGACTFAELISKDWPELKDDIKEVLLAQAQKILFIVDGFDELRAPPGALISDICGDVEATKPVPVLLSSLLIRKMVPRATLLITTRPRALRELRLLVEQPLFLEIEGLKHCQNLQELTLQVAKGIFLENDTSESAPQFERSQADYYILHHWRNLCSVVSSNRTLSFLDVSQSFLSDSTVRILCDYITRVTCHLQKVVIRNVFPTDAYRDFCLAFIGKKTLTHLTIEGCVQWDEMMLAMLCETLKHPRCNLQYLRLGSSSATTQQWADFSSALKINQSLMYLDLSDNELLDEGAKVLCATLRHPKCSLQRLSVENCHLTKASCKDFASVLMVNQRLTYLCLAKNDLGDGGVKLLGEGLSCPECKLQTLMLSNCYITKRGCEHILKILQEDSSLTNLDLSLNPIATGVSFLCEALKDPNCNLRCLGLWGCSITPLCCEDLASALLSNEKLETLDLFQNNLGQSGVTLLFEALKQKNGPLKTLRLKADEYDMKIQKLLKEVKESNPKLTIACNVASTTRSSYCDFLS</sequence>
<evidence type="ECO:0000256" key="3">
    <source>
        <dbReference type="ARBA" id="ARBA00022840"/>
    </source>
</evidence>
<feature type="domain" description="NACHT" evidence="4">
    <location>
        <begin position="104"/>
        <end position="243"/>
    </location>
</feature>
<dbReference type="PANTHER" id="PTHR45690:SF22">
    <property type="entry name" value="NACHT DOMAIN-CONTAINING PROTEIN"/>
    <property type="match status" value="1"/>
</dbReference>
<dbReference type="GeneID" id="103601660"/>
<dbReference type="InterPro" id="IPR003593">
    <property type="entry name" value="AAA+_ATPase"/>
</dbReference>
<keyword evidence="2" id="KW-0547">Nucleotide-binding</keyword>
<dbReference type="Pfam" id="PF13516">
    <property type="entry name" value="LRR_6"/>
    <property type="match status" value="3"/>
</dbReference>
<dbReference type="RefSeq" id="XP_008584302.1">
    <property type="nucleotide sequence ID" value="XM_008586080.1"/>
</dbReference>
<dbReference type="SMART" id="SM00368">
    <property type="entry name" value="LRR_RI"/>
    <property type="match status" value="8"/>
</dbReference>
<evidence type="ECO:0000313" key="6">
    <source>
        <dbReference type="RefSeq" id="XP_008584302.1"/>
    </source>
</evidence>
<gene>
    <name evidence="6" type="primary">LOC103601660</name>
</gene>
<dbReference type="InterPro" id="IPR032675">
    <property type="entry name" value="LRR_dom_sf"/>
</dbReference>
<proteinExistence type="inferred from homology"/>
<evidence type="ECO:0000256" key="2">
    <source>
        <dbReference type="ARBA" id="ARBA00022741"/>
    </source>
</evidence>
<dbReference type="PANTHER" id="PTHR45690">
    <property type="entry name" value="NACHT, LRR AND PYD DOMAINS-CONTAINING PROTEIN 12"/>
    <property type="match status" value="1"/>
</dbReference>
<evidence type="ECO:0000256" key="1">
    <source>
        <dbReference type="ARBA" id="ARBA00008665"/>
    </source>
</evidence>
<keyword evidence="3" id="KW-0067">ATP-binding</keyword>
<keyword evidence="5" id="KW-1185">Reference proteome</keyword>
<dbReference type="SMART" id="SM00382">
    <property type="entry name" value="AAA"/>
    <property type="match status" value="1"/>
</dbReference>
<organism evidence="5 6">
    <name type="scientific">Galeopterus variegatus</name>
    <name type="common">Malayan flying lemur</name>
    <name type="synonym">Cynocephalus variegatus</name>
    <dbReference type="NCBI Taxonomy" id="482537"/>
    <lineage>
        <taxon>Eukaryota</taxon>
        <taxon>Metazoa</taxon>
        <taxon>Chordata</taxon>
        <taxon>Craniata</taxon>
        <taxon>Vertebrata</taxon>
        <taxon>Euteleostomi</taxon>
        <taxon>Mammalia</taxon>
        <taxon>Eutheria</taxon>
        <taxon>Euarchontoglires</taxon>
        <taxon>Dermoptera</taxon>
        <taxon>Cynocephalidae</taxon>
        <taxon>Galeopterus</taxon>
    </lineage>
</organism>
<reference evidence="6" key="1">
    <citation type="submission" date="2025-08" db="UniProtKB">
        <authorList>
            <consortium name="RefSeq"/>
        </authorList>
    </citation>
    <scope>IDENTIFICATION</scope>
</reference>
<evidence type="ECO:0000313" key="5">
    <source>
        <dbReference type="Proteomes" id="UP000694923"/>
    </source>
</evidence>
<dbReference type="Gene3D" id="3.80.10.10">
    <property type="entry name" value="Ribonuclease Inhibitor"/>
    <property type="match status" value="1"/>
</dbReference>
<dbReference type="Proteomes" id="UP000694923">
    <property type="component" value="Unplaced"/>
</dbReference>
<dbReference type="InterPro" id="IPR027417">
    <property type="entry name" value="P-loop_NTPase"/>
</dbReference>
<dbReference type="SUPFAM" id="SSF52047">
    <property type="entry name" value="RNI-like"/>
    <property type="match status" value="1"/>
</dbReference>
<dbReference type="Pfam" id="PF05729">
    <property type="entry name" value="NACHT"/>
    <property type="match status" value="1"/>
</dbReference>
<dbReference type="InterPro" id="IPR001611">
    <property type="entry name" value="Leu-rich_rpt"/>
</dbReference>